<keyword evidence="2" id="KW-0963">Cytoplasm</keyword>
<feature type="compositionally biased region" description="Polar residues" evidence="7">
    <location>
        <begin position="226"/>
        <end position="236"/>
    </location>
</feature>
<sequence>MEEVNALKEKGNAALQQGNYSEAIKFYSEAIALDPSNHVLYSNRSAAYAKDENFELALADAEKTVTLKPDWGKGYSRKGSALAFLGRTDEAIEAYEEGLRVDPTNAQLAEGLKEVKASNPPFPGAGLNAELFKAPDLFDKLRNNPQTRAFLNDPEYVKTVTRLHTDPSAKLDRFDDPKILTTVCVLLGLNFTMTGDGDVPMDTSEPPSEPAPRPKEPEKRKEPSEDLSSMSENQLQARKEKEKGNEAYKKKDFVTALSHYNKAVELDPTDITYLNNIAAVYFEQKEYQKCIEQCEKAIEIGRENRADFKLIAKAFTRIGNAYKKLEEYSTAKVYYEKSMSEHRTPEIRSLLSDVEKKIKEKEAKAYIDPVKAEEAKEKGNELFKTGDYGEAIKYYTEAIKRNPEDSKYYSNRAACYTKLAAFDLGLKDCEKCLELDPKFIKGWIRKGKILQGMQQHGKAITAYQKALELDPKNAEAIDGYRSCSVAVNSNPDEVRKRAMADPEIQAILRDPAMRLILQQMQSDPKALNDHLKNPDIAAKLQKLLESGMIAIH</sequence>
<evidence type="ECO:0000256" key="4">
    <source>
        <dbReference type="ARBA" id="ARBA00022803"/>
    </source>
</evidence>
<dbReference type="Gene3D" id="1.10.260.100">
    <property type="match status" value="2"/>
</dbReference>
<feature type="domain" description="STI1" evidence="8">
    <location>
        <begin position="134"/>
        <end position="164"/>
    </location>
</feature>
<dbReference type="FunFam" id="1.25.40.10:FF:000020">
    <property type="entry name" value="Stress-induced phosphoprotein 1"/>
    <property type="match status" value="1"/>
</dbReference>
<keyword evidence="10" id="KW-1185">Reference proteome</keyword>
<evidence type="ECO:0000256" key="2">
    <source>
        <dbReference type="ARBA" id="ARBA00022490"/>
    </source>
</evidence>
<organism evidence="9 10">
    <name type="scientific">Frankliniella fusca</name>
    <dbReference type="NCBI Taxonomy" id="407009"/>
    <lineage>
        <taxon>Eukaryota</taxon>
        <taxon>Metazoa</taxon>
        <taxon>Ecdysozoa</taxon>
        <taxon>Arthropoda</taxon>
        <taxon>Hexapoda</taxon>
        <taxon>Insecta</taxon>
        <taxon>Pterygota</taxon>
        <taxon>Neoptera</taxon>
        <taxon>Paraneoptera</taxon>
        <taxon>Thysanoptera</taxon>
        <taxon>Terebrantia</taxon>
        <taxon>Thripoidea</taxon>
        <taxon>Thripidae</taxon>
        <taxon>Frankliniella</taxon>
    </lineage>
</organism>
<dbReference type="PROSITE" id="PS50005">
    <property type="entry name" value="TPR"/>
    <property type="match status" value="6"/>
</dbReference>
<evidence type="ECO:0000256" key="3">
    <source>
        <dbReference type="ARBA" id="ARBA00022737"/>
    </source>
</evidence>
<feature type="repeat" description="TPR" evidence="6">
    <location>
        <begin position="237"/>
        <end position="270"/>
    </location>
</feature>
<dbReference type="PANTHER" id="PTHR22904">
    <property type="entry name" value="TPR REPEAT CONTAINING PROTEIN"/>
    <property type="match status" value="1"/>
</dbReference>
<dbReference type="InterPro" id="IPR006636">
    <property type="entry name" value="STI1_HS-bd"/>
</dbReference>
<dbReference type="FunFam" id="1.10.260.100:FF:000002">
    <property type="entry name" value="Stress-induced-phosphoprotein 1 (Hsp70/Hsp90-organizing)"/>
    <property type="match status" value="1"/>
</dbReference>
<feature type="repeat" description="TPR" evidence="6">
    <location>
        <begin position="312"/>
        <end position="345"/>
    </location>
</feature>
<dbReference type="Pfam" id="PF17830">
    <property type="entry name" value="STI1-HOP_DP"/>
    <property type="match status" value="2"/>
</dbReference>
<feature type="repeat" description="TPR" evidence="6">
    <location>
        <begin position="372"/>
        <end position="405"/>
    </location>
</feature>
<evidence type="ECO:0000313" key="10">
    <source>
        <dbReference type="Proteomes" id="UP001219518"/>
    </source>
</evidence>
<feature type="repeat" description="TPR" evidence="6">
    <location>
        <begin position="440"/>
        <end position="473"/>
    </location>
</feature>
<dbReference type="AlphaFoldDB" id="A0AAE1GUH9"/>
<feature type="repeat" description="TPR" evidence="6">
    <location>
        <begin position="72"/>
        <end position="105"/>
    </location>
</feature>
<dbReference type="Pfam" id="PF00515">
    <property type="entry name" value="TPR_1"/>
    <property type="match status" value="3"/>
</dbReference>
<dbReference type="GO" id="GO:0051879">
    <property type="term" value="F:Hsp90 protein binding"/>
    <property type="evidence" value="ECO:0007669"/>
    <property type="project" value="TreeGrafter"/>
</dbReference>
<reference evidence="9" key="1">
    <citation type="submission" date="2021-07" db="EMBL/GenBank/DDBJ databases">
        <authorList>
            <person name="Catto M.A."/>
            <person name="Jacobson A."/>
            <person name="Kennedy G."/>
            <person name="Labadie P."/>
            <person name="Hunt B.G."/>
            <person name="Srinivasan R."/>
        </authorList>
    </citation>
    <scope>NUCLEOTIDE SEQUENCE</scope>
    <source>
        <strain evidence="9">PL_HMW_Pooled</strain>
        <tissue evidence="9">Head</tissue>
    </source>
</reference>
<dbReference type="FunFam" id="1.25.40.10:FF:000010">
    <property type="entry name" value="Stress-induced phosphoprotein 1"/>
    <property type="match status" value="1"/>
</dbReference>
<dbReference type="SMART" id="SM00727">
    <property type="entry name" value="STI1"/>
    <property type="match status" value="2"/>
</dbReference>
<comment type="caution">
    <text evidence="9">The sequence shown here is derived from an EMBL/GenBank/DDBJ whole genome shotgun (WGS) entry which is preliminary data.</text>
</comment>
<dbReference type="InterPro" id="IPR019734">
    <property type="entry name" value="TPR_rpt"/>
</dbReference>
<feature type="domain" description="STI1" evidence="8">
    <location>
        <begin position="501"/>
        <end position="540"/>
    </location>
</feature>
<dbReference type="InterPro" id="IPR041243">
    <property type="entry name" value="STI1/HOP_DP"/>
</dbReference>
<comment type="subcellular location">
    <subcellularLocation>
        <location evidence="1">Cytoplasm</location>
    </subcellularLocation>
</comment>
<dbReference type="Pfam" id="PF13424">
    <property type="entry name" value="TPR_12"/>
    <property type="match status" value="1"/>
</dbReference>
<dbReference type="PANTHER" id="PTHR22904:SF523">
    <property type="entry name" value="STRESS-INDUCED-PHOSPHOPROTEIN 1"/>
    <property type="match status" value="1"/>
</dbReference>
<accession>A0AAE1GUH9</accession>
<dbReference type="PROSITE" id="PS50293">
    <property type="entry name" value="TPR_REGION"/>
    <property type="match status" value="1"/>
</dbReference>
<feature type="compositionally biased region" description="Basic and acidic residues" evidence="7">
    <location>
        <begin position="212"/>
        <end position="224"/>
    </location>
</feature>
<evidence type="ECO:0000256" key="1">
    <source>
        <dbReference type="ARBA" id="ARBA00004496"/>
    </source>
</evidence>
<keyword evidence="3" id="KW-0677">Repeat</keyword>
<reference evidence="9" key="2">
    <citation type="journal article" date="2023" name="BMC Genomics">
        <title>Pest status, molecular evolution, and epigenetic factors derived from the genome assembly of Frankliniella fusca, a thysanopteran phytovirus vector.</title>
        <authorList>
            <person name="Catto M.A."/>
            <person name="Labadie P.E."/>
            <person name="Jacobson A.L."/>
            <person name="Kennedy G.G."/>
            <person name="Srinivasan R."/>
            <person name="Hunt B.G."/>
        </authorList>
    </citation>
    <scope>NUCLEOTIDE SEQUENCE</scope>
    <source>
        <strain evidence="9">PL_HMW_Pooled</strain>
    </source>
</reference>
<feature type="repeat" description="TPR" evidence="6">
    <location>
        <begin position="4"/>
        <end position="37"/>
    </location>
</feature>
<keyword evidence="4 6" id="KW-0802">TPR repeat</keyword>
<evidence type="ECO:0000256" key="6">
    <source>
        <dbReference type="PROSITE-ProRule" id="PRU00339"/>
    </source>
</evidence>
<evidence type="ECO:0000256" key="7">
    <source>
        <dbReference type="SAM" id="MobiDB-lite"/>
    </source>
</evidence>
<dbReference type="Gene3D" id="1.25.40.10">
    <property type="entry name" value="Tetratricopeptide repeat domain"/>
    <property type="match status" value="3"/>
</dbReference>
<evidence type="ECO:0000313" key="9">
    <source>
        <dbReference type="EMBL" id="KAK3909194.1"/>
    </source>
</evidence>
<dbReference type="InterPro" id="IPR011990">
    <property type="entry name" value="TPR-like_helical_dom_sf"/>
</dbReference>
<proteinExistence type="predicted"/>
<gene>
    <name evidence="9" type="ORF">KUF71_003793</name>
</gene>
<dbReference type="FunFam" id="1.25.40.10:FF:000027">
    <property type="entry name" value="stress-induced-phosphoprotein 1 isoform X1"/>
    <property type="match status" value="1"/>
</dbReference>
<protein>
    <recommendedName>
        <fullName evidence="5">Stress-induced-phosphoprotein 1</fullName>
    </recommendedName>
</protein>
<feature type="region of interest" description="Disordered" evidence="7">
    <location>
        <begin position="195"/>
        <end position="244"/>
    </location>
</feature>
<dbReference type="SUPFAM" id="SSF48452">
    <property type="entry name" value="TPR-like"/>
    <property type="match status" value="3"/>
</dbReference>
<dbReference type="EMBL" id="JAHWGI010000085">
    <property type="protein sequence ID" value="KAK3909194.1"/>
    <property type="molecule type" value="Genomic_DNA"/>
</dbReference>
<name>A0AAE1GUH9_9NEOP</name>
<dbReference type="GO" id="GO:0005737">
    <property type="term" value="C:cytoplasm"/>
    <property type="evidence" value="ECO:0007669"/>
    <property type="project" value="UniProtKB-SubCell"/>
</dbReference>
<dbReference type="Proteomes" id="UP001219518">
    <property type="component" value="Unassembled WGS sequence"/>
</dbReference>
<dbReference type="Pfam" id="PF13181">
    <property type="entry name" value="TPR_8"/>
    <property type="match status" value="2"/>
</dbReference>
<evidence type="ECO:0000259" key="8">
    <source>
        <dbReference type="SMART" id="SM00727"/>
    </source>
</evidence>
<dbReference type="SMART" id="SM00028">
    <property type="entry name" value="TPR"/>
    <property type="match status" value="9"/>
</dbReference>
<evidence type="ECO:0000256" key="5">
    <source>
        <dbReference type="ARBA" id="ARBA00026193"/>
    </source>
</evidence>